<evidence type="ECO:0000313" key="2">
    <source>
        <dbReference type="EMBL" id="ETJ34077.1"/>
    </source>
</evidence>
<dbReference type="InterPro" id="IPR027417">
    <property type="entry name" value="P-loop_NTPase"/>
</dbReference>
<comment type="caution">
    <text evidence="2">The sequence shown here is derived from an EMBL/GenBank/DDBJ whole genome shotgun (WGS) entry which is preliminary data.</text>
</comment>
<feature type="non-terminal residue" evidence="2">
    <location>
        <position position="77"/>
    </location>
</feature>
<proteinExistence type="predicted"/>
<accession>W1XV22</accession>
<sequence>FKQFTHFISLPIDFLTSTGEAIEREKTLPPLASLQFTRNEVQHSISQLSGGQKAKLLLLKRVLDQENVFILDEPTRN</sequence>
<dbReference type="GO" id="GO:0005524">
    <property type="term" value="F:ATP binding"/>
    <property type="evidence" value="ECO:0007669"/>
    <property type="project" value="UniProtKB-KW"/>
</dbReference>
<gene>
    <name evidence="2" type="ORF">Q604_UNBC11488G0001</name>
</gene>
<feature type="non-terminal residue" evidence="2">
    <location>
        <position position="1"/>
    </location>
</feature>
<dbReference type="SUPFAM" id="SSF52540">
    <property type="entry name" value="P-loop containing nucleoside triphosphate hydrolases"/>
    <property type="match status" value="1"/>
</dbReference>
<keyword evidence="2" id="KW-0547">Nucleotide-binding</keyword>
<dbReference type="InterPro" id="IPR003439">
    <property type="entry name" value="ABC_transporter-like_ATP-bd"/>
</dbReference>
<evidence type="ECO:0000259" key="1">
    <source>
        <dbReference type="Pfam" id="PF00005"/>
    </source>
</evidence>
<dbReference type="Gene3D" id="3.40.50.300">
    <property type="entry name" value="P-loop containing nucleotide triphosphate hydrolases"/>
    <property type="match status" value="1"/>
</dbReference>
<keyword evidence="2" id="KW-0067">ATP-binding</keyword>
<dbReference type="Pfam" id="PF00005">
    <property type="entry name" value="ABC_tran"/>
    <property type="match status" value="1"/>
</dbReference>
<feature type="domain" description="ABC transporter" evidence="1">
    <location>
        <begin position="30"/>
        <end position="75"/>
    </location>
</feature>
<dbReference type="EMBL" id="AZMM01011488">
    <property type="protein sequence ID" value="ETJ34077.1"/>
    <property type="molecule type" value="Genomic_DNA"/>
</dbReference>
<name>W1XV22_9ZZZZ</name>
<reference evidence="2" key="1">
    <citation type="submission" date="2013-12" db="EMBL/GenBank/DDBJ databases">
        <title>A Varibaculum cambriense genome reconstructed from a premature infant gut community with otherwise low bacterial novelty that shifts toward anaerobic metabolism during the third week of life.</title>
        <authorList>
            <person name="Brown C.T."/>
            <person name="Sharon I."/>
            <person name="Thomas B.C."/>
            <person name="Castelle C.J."/>
            <person name="Morowitz M.J."/>
            <person name="Banfield J.F."/>
        </authorList>
    </citation>
    <scope>NUCLEOTIDE SEQUENCE</scope>
</reference>
<dbReference type="GO" id="GO:0016887">
    <property type="term" value="F:ATP hydrolysis activity"/>
    <property type="evidence" value="ECO:0007669"/>
    <property type="project" value="InterPro"/>
</dbReference>
<protein>
    <submittedName>
        <fullName evidence="2">ABC transporter, ATP-binding protein</fullName>
    </submittedName>
</protein>
<dbReference type="AlphaFoldDB" id="W1XV22"/>
<organism evidence="2">
    <name type="scientific">human gut metagenome</name>
    <dbReference type="NCBI Taxonomy" id="408170"/>
    <lineage>
        <taxon>unclassified sequences</taxon>
        <taxon>metagenomes</taxon>
        <taxon>organismal metagenomes</taxon>
    </lineage>
</organism>